<organism evidence="1 2">
    <name type="scientific">Cotesia glomerata</name>
    <name type="common">Lepidopteran parasitic wasp</name>
    <name type="synonym">Apanteles glomeratus</name>
    <dbReference type="NCBI Taxonomy" id="32391"/>
    <lineage>
        <taxon>Eukaryota</taxon>
        <taxon>Metazoa</taxon>
        <taxon>Ecdysozoa</taxon>
        <taxon>Arthropoda</taxon>
        <taxon>Hexapoda</taxon>
        <taxon>Insecta</taxon>
        <taxon>Pterygota</taxon>
        <taxon>Neoptera</taxon>
        <taxon>Endopterygota</taxon>
        <taxon>Hymenoptera</taxon>
        <taxon>Apocrita</taxon>
        <taxon>Ichneumonoidea</taxon>
        <taxon>Braconidae</taxon>
        <taxon>Microgastrinae</taxon>
        <taxon>Cotesia</taxon>
    </lineage>
</organism>
<comment type="caution">
    <text evidence="1">The sequence shown here is derived from an EMBL/GenBank/DDBJ whole genome shotgun (WGS) entry which is preliminary data.</text>
</comment>
<dbReference type="EMBL" id="JAHXZJ010001119">
    <property type="protein sequence ID" value="KAH0553558.1"/>
    <property type="molecule type" value="Genomic_DNA"/>
</dbReference>
<keyword evidence="2" id="KW-1185">Reference proteome</keyword>
<reference evidence="1 2" key="1">
    <citation type="journal article" date="2021" name="J. Hered.">
        <title>A chromosome-level genome assembly of the parasitoid wasp, Cotesia glomerata (Hymenoptera: Braconidae).</title>
        <authorList>
            <person name="Pinto B.J."/>
            <person name="Weis J.J."/>
            <person name="Gamble T."/>
            <person name="Ode P.J."/>
            <person name="Paul R."/>
            <person name="Zaspel J.M."/>
        </authorList>
    </citation>
    <scope>NUCLEOTIDE SEQUENCE [LARGE SCALE GENOMIC DNA]</scope>
    <source>
        <strain evidence="1">CgM1</strain>
    </source>
</reference>
<protein>
    <submittedName>
        <fullName evidence="1">Uncharacterized protein</fullName>
    </submittedName>
</protein>
<gene>
    <name evidence="1" type="ORF">KQX54_002202</name>
</gene>
<sequence>MSRKMEERNQAFKIVSKGGSLMGLAEDFEPEGGCIKTFRHSHFLIKPSRFRGRKNGGLKKIHLPRKFRRTTINYHKVKSSIHQDERRDTRMRGRQDYELQVGASERDYEVKRMRLVEHPYIESSCPSRDNRGVGLEIHTNLSNLHAAALDTQILFASKKPSFKVTRNKLLQACEFVKFGIFYASSIVPLPTYSVHTVLAS</sequence>
<evidence type="ECO:0000313" key="2">
    <source>
        <dbReference type="Proteomes" id="UP000826195"/>
    </source>
</evidence>
<dbReference type="Proteomes" id="UP000826195">
    <property type="component" value="Unassembled WGS sequence"/>
</dbReference>
<dbReference type="AlphaFoldDB" id="A0AAV7IIX3"/>
<proteinExistence type="predicted"/>
<name>A0AAV7IIX3_COTGL</name>
<evidence type="ECO:0000313" key="1">
    <source>
        <dbReference type="EMBL" id="KAH0553558.1"/>
    </source>
</evidence>
<accession>A0AAV7IIX3</accession>